<gene>
    <name evidence="2" type="ORF">SDC9_128889</name>
</gene>
<dbReference type="AlphaFoldDB" id="A0A645CZ25"/>
<accession>A0A645CZ25</accession>
<feature type="region of interest" description="Disordered" evidence="1">
    <location>
        <begin position="36"/>
        <end position="60"/>
    </location>
</feature>
<organism evidence="2">
    <name type="scientific">bioreactor metagenome</name>
    <dbReference type="NCBI Taxonomy" id="1076179"/>
    <lineage>
        <taxon>unclassified sequences</taxon>
        <taxon>metagenomes</taxon>
        <taxon>ecological metagenomes</taxon>
    </lineage>
</organism>
<evidence type="ECO:0000313" key="2">
    <source>
        <dbReference type="EMBL" id="MPM81832.1"/>
    </source>
</evidence>
<protein>
    <submittedName>
        <fullName evidence="2">Uncharacterized protein</fullName>
    </submittedName>
</protein>
<sequence length="60" mass="6336">MVSKERLHAVGRDVETCLDDAFGGSGAERLHIRPLSEQQADGSEYDGFSGTGFAGNHGKA</sequence>
<evidence type="ECO:0000256" key="1">
    <source>
        <dbReference type="SAM" id="MobiDB-lite"/>
    </source>
</evidence>
<feature type="compositionally biased region" description="Gly residues" evidence="1">
    <location>
        <begin position="49"/>
        <end position="60"/>
    </location>
</feature>
<comment type="caution">
    <text evidence="2">The sequence shown here is derived from an EMBL/GenBank/DDBJ whole genome shotgun (WGS) entry which is preliminary data.</text>
</comment>
<name>A0A645CZ25_9ZZZZ</name>
<reference evidence="2" key="1">
    <citation type="submission" date="2019-08" db="EMBL/GenBank/DDBJ databases">
        <authorList>
            <person name="Kucharzyk K."/>
            <person name="Murdoch R.W."/>
            <person name="Higgins S."/>
            <person name="Loffler F."/>
        </authorList>
    </citation>
    <scope>NUCLEOTIDE SEQUENCE</scope>
</reference>
<proteinExistence type="predicted"/>
<dbReference type="EMBL" id="VSSQ01031072">
    <property type="protein sequence ID" value="MPM81832.1"/>
    <property type="molecule type" value="Genomic_DNA"/>
</dbReference>